<dbReference type="Gene3D" id="2.40.128.630">
    <property type="match status" value="1"/>
</dbReference>
<dbReference type="SMART" id="SM00564">
    <property type="entry name" value="PQQ"/>
    <property type="match status" value="7"/>
</dbReference>
<dbReference type="PANTHER" id="PTHR34512">
    <property type="entry name" value="CELL SURFACE PROTEIN"/>
    <property type="match status" value="1"/>
</dbReference>
<evidence type="ECO:0000259" key="2">
    <source>
        <dbReference type="Pfam" id="PF13360"/>
    </source>
</evidence>
<dbReference type="EMBL" id="CP115452">
    <property type="protein sequence ID" value="WBP92088.1"/>
    <property type="molecule type" value="Genomic_DNA"/>
</dbReference>
<sequence>MTYIVGISDHSTTSDVDDAGGSRRRPSRRALLTGGAALAVAGGAGWMLSRRHGGKPEASAPTDPPTPLRDSPAPMVPNPDSGAPKPLWSFTPDEDLVPASTLVSNGTLFMLSSHLTAVDTATGTVKWTGKGVNTLYTAAGAGRVFVGSFQGATGYDAATGAETWNTVNRESNADDLSNVYALRADDKVLYALADAKPNGATTAPRPVILAFSIDTHEKLWSVPLEVGERAQYINNAVVGGNLYYTNGRCDLVARSGRDGRQLWLVETGATDTIPPAVADGQAYCLTGTNGLRAVSLADGRRLWEAKLVDGATGTFPPVTAANGVVYGGNGTTAVCAWDARTGRQIWTCPVPFRPSATEPVLVQDTLFVAGQGIEGVHAVDVKTGRLRWTFAVNTYQVTLENRNWALATDGQRLLAKLGSTVFALPPT</sequence>
<feature type="region of interest" description="Disordered" evidence="1">
    <location>
        <begin position="1"/>
        <end position="30"/>
    </location>
</feature>
<dbReference type="RefSeq" id="WP_270151790.1">
    <property type="nucleotide sequence ID" value="NZ_CP115452.1"/>
</dbReference>
<dbReference type="Gene3D" id="2.130.10.10">
    <property type="entry name" value="YVTN repeat-like/Quinoprotein amine dehydrogenase"/>
    <property type="match status" value="1"/>
</dbReference>
<dbReference type="PANTHER" id="PTHR34512:SF30">
    <property type="entry name" value="OUTER MEMBRANE PROTEIN ASSEMBLY FACTOR BAMB"/>
    <property type="match status" value="1"/>
</dbReference>
<geneLocation type="plasmid" evidence="3 4">
    <name>punmamed3</name>
</geneLocation>
<dbReference type="InterPro" id="IPR006311">
    <property type="entry name" value="TAT_signal"/>
</dbReference>
<evidence type="ECO:0000313" key="3">
    <source>
        <dbReference type="EMBL" id="WBP92088.1"/>
    </source>
</evidence>
<evidence type="ECO:0000256" key="1">
    <source>
        <dbReference type="SAM" id="MobiDB-lite"/>
    </source>
</evidence>
<gene>
    <name evidence="3" type="ORF">O1G21_40880</name>
</gene>
<dbReference type="SUPFAM" id="SSF50998">
    <property type="entry name" value="Quinoprotein alcohol dehydrogenase-like"/>
    <property type="match status" value="2"/>
</dbReference>
<dbReference type="InterPro" id="IPR011047">
    <property type="entry name" value="Quinoprotein_ADH-like_sf"/>
</dbReference>
<dbReference type="Pfam" id="PF13360">
    <property type="entry name" value="PQQ_2"/>
    <property type="match status" value="2"/>
</dbReference>
<accession>A0ABY7QH05</accession>
<name>A0ABY7QH05_9ACTN</name>
<dbReference type="Proteomes" id="UP001212821">
    <property type="component" value="Plasmid punmamed3"/>
</dbReference>
<organism evidence="3 4">
    <name type="scientific">Kitasatospora cathayae</name>
    <dbReference type="NCBI Taxonomy" id="3004092"/>
    <lineage>
        <taxon>Bacteria</taxon>
        <taxon>Bacillati</taxon>
        <taxon>Actinomycetota</taxon>
        <taxon>Actinomycetes</taxon>
        <taxon>Kitasatosporales</taxon>
        <taxon>Streptomycetaceae</taxon>
        <taxon>Kitasatospora</taxon>
    </lineage>
</organism>
<reference evidence="3 4" key="1">
    <citation type="submission" date="2022-12" db="EMBL/GenBank/DDBJ databases">
        <title>HUAS 3-15.</title>
        <authorList>
            <person name="Mo P."/>
        </authorList>
    </citation>
    <scope>NUCLEOTIDE SEQUENCE [LARGE SCALE GENOMIC DNA]</scope>
    <source>
        <strain evidence="3 4">HUAS 3-15</strain>
        <plasmid evidence="3 4">punmamed3</plasmid>
    </source>
</reference>
<dbReference type="InterPro" id="IPR018391">
    <property type="entry name" value="PQQ_b-propeller_rpt"/>
</dbReference>
<dbReference type="InterPro" id="IPR002372">
    <property type="entry name" value="PQQ_rpt_dom"/>
</dbReference>
<dbReference type="InterPro" id="IPR015943">
    <property type="entry name" value="WD40/YVTN_repeat-like_dom_sf"/>
</dbReference>
<protein>
    <submittedName>
        <fullName evidence="3">PQQ-binding-like beta-propeller repeat protein</fullName>
    </submittedName>
</protein>
<evidence type="ECO:0000313" key="4">
    <source>
        <dbReference type="Proteomes" id="UP001212821"/>
    </source>
</evidence>
<feature type="domain" description="Pyrrolo-quinoline quinone repeat" evidence="2">
    <location>
        <begin position="292"/>
        <end position="424"/>
    </location>
</feature>
<keyword evidence="4" id="KW-1185">Reference proteome</keyword>
<keyword evidence="3" id="KW-0614">Plasmid</keyword>
<feature type="region of interest" description="Disordered" evidence="1">
    <location>
        <begin position="47"/>
        <end position="88"/>
    </location>
</feature>
<dbReference type="PROSITE" id="PS51318">
    <property type="entry name" value="TAT"/>
    <property type="match status" value="1"/>
</dbReference>
<proteinExistence type="predicted"/>
<feature type="domain" description="Pyrrolo-quinoline quinone repeat" evidence="2">
    <location>
        <begin position="87"/>
        <end position="191"/>
    </location>
</feature>